<dbReference type="EC" id="2.1.1.-" evidence="6"/>
<reference evidence="10" key="1">
    <citation type="journal article" date="2014" name="Nat. Genet.">
        <title>A reference genome for common bean and genome-wide analysis of dual domestications.</title>
        <authorList>
            <person name="Schmutz J."/>
            <person name="McClean P.E."/>
            <person name="Mamidi S."/>
            <person name="Wu G.A."/>
            <person name="Cannon S.B."/>
            <person name="Grimwood J."/>
            <person name="Jenkins J."/>
            <person name="Shu S."/>
            <person name="Song Q."/>
            <person name="Chavarro C."/>
            <person name="Torres-Torres M."/>
            <person name="Geffroy V."/>
            <person name="Moghaddam S.M."/>
            <person name="Gao D."/>
            <person name="Abernathy B."/>
            <person name="Barry K."/>
            <person name="Blair M."/>
            <person name="Brick M.A."/>
            <person name="Chovatia M."/>
            <person name="Gepts P."/>
            <person name="Goodstein D.M."/>
            <person name="Gonzales M."/>
            <person name="Hellsten U."/>
            <person name="Hyten D.L."/>
            <person name="Jia G."/>
            <person name="Kelly J.D."/>
            <person name="Kudrna D."/>
            <person name="Lee R."/>
            <person name="Richard M.M."/>
            <person name="Miklas P.N."/>
            <person name="Osorno J.M."/>
            <person name="Rodrigues J."/>
            <person name="Thareau V."/>
            <person name="Urrea C.A."/>
            <person name="Wang M."/>
            <person name="Yu Y."/>
            <person name="Zhang M."/>
            <person name="Wing R.A."/>
            <person name="Cregan P.B."/>
            <person name="Rokhsar D.S."/>
            <person name="Jackson S.A."/>
        </authorList>
    </citation>
    <scope>NUCLEOTIDE SEQUENCE [LARGE SCALE GENOMIC DNA]</scope>
    <source>
        <strain evidence="10">cv. G19833</strain>
    </source>
</reference>
<keyword evidence="1 7" id="KW-0489">Methyltransferase</keyword>
<organism evidence="9 10">
    <name type="scientific">Phaseolus vulgaris</name>
    <name type="common">Kidney bean</name>
    <name type="synonym">French bean</name>
    <dbReference type="NCBI Taxonomy" id="3885"/>
    <lineage>
        <taxon>Eukaryota</taxon>
        <taxon>Viridiplantae</taxon>
        <taxon>Streptophyta</taxon>
        <taxon>Embryophyta</taxon>
        <taxon>Tracheophyta</taxon>
        <taxon>Spermatophyta</taxon>
        <taxon>Magnoliopsida</taxon>
        <taxon>eudicotyledons</taxon>
        <taxon>Gunneridae</taxon>
        <taxon>Pentapetalae</taxon>
        <taxon>rosids</taxon>
        <taxon>fabids</taxon>
        <taxon>Fabales</taxon>
        <taxon>Fabaceae</taxon>
        <taxon>Papilionoideae</taxon>
        <taxon>50 kb inversion clade</taxon>
        <taxon>NPAAA clade</taxon>
        <taxon>indigoferoid/millettioid clade</taxon>
        <taxon>Phaseoleae</taxon>
        <taxon>Phaseolus</taxon>
    </lineage>
</organism>
<dbReference type="OMA" id="CHHDEYS"/>
<dbReference type="Gene3D" id="3.40.50.150">
    <property type="entry name" value="Vaccinia Virus protein VP39"/>
    <property type="match status" value="2"/>
</dbReference>
<dbReference type="SUPFAM" id="SSF53335">
    <property type="entry name" value="S-adenosyl-L-methionine-dependent methyltransferases"/>
    <property type="match status" value="2"/>
</dbReference>
<dbReference type="eggNOG" id="KOG1501">
    <property type="taxonomic scope" value="Eukaryota"/>
</dbReference>
<dbReference type="PANTHER" id="PTHR11006:SF4">
    <property type="entry name" value="PROTEIN ARGININE N-METHYLTRANSFERASE 7"/>
    <property type="match status" value="1"/>
</dbReference>
<evidence type="ECO:0000313" key="10">
    <source>
        <dbReference type="Proteomes" id="UP000000226"/>
    </source>
</evidence>
<evidence type="ECO:0000259" key="8">
    <source>
        <dbReference type="Pfam" id="PF22528"/>
    </source>
</evidence>
<dbReference type="Proteomes" id="UP000000226">
    <property type="component" value="Chromosome 6"/>
</dbReference>
<dbReference type="OrthoDB" id="412876at2759"/>
<dbReference type="FunFam" id="2.70.160.11:FF:000013">
    <property type="entry name" value="Protein arginine N-methyltransferase 1.6"/>
    <property type="match status" value="1"/>
</dbReference>
<evidence type="ECO:0000256" key="4">
    <source>
        <dbReference type="ARBA" id="ARBA00022737"/>
    </source>
</evidence>
<comment type="function">
    <text evidence="5 6">Arginine methyltransferase that can both catalyze the formation of omega-N monomethylarginine (MMA) and symmetrical dimethylarginine (sDMA).</text>
</comment>
<evidence type="ECO:0000256" key="5">
    <source>
        <dbReference type="ARBA" id="ARBA00054608"/>
    </source>
</evidence>
<dbReference type="Gene3D" id="2.70.160.11">
    <property type="entry name" value="Hnrnp arginine n-methyltransferase1"/>
    <property type="match status" value="2"/>
</dbReference>
<dbReference type="GO" id="GO:0016274">
    <property type="term" value="F:protein-arginine N-methyltransferase activity"/>
    <property type="evidence" value="ECO:0007669"/>
    <property type="project" value="InterPro"/>
</dbReference>
<dbReference type="FunFam" id="3.40.50.150:FF:000070">
    <property type="entry name" value="Protein arginine N-methyltransferase 7"/>
    <property type="match status" value="1"/>
</dbReference>
<keyword evidence="2 7" id="KW-0808">Transferase</keyword>
<dbReference type="PIRSF" id="PIRSF036946">
    <property type="entry name" value="Arg_N-mtase"/>
    <property type="match status" value="1"/>
</dbReference>
<evidence type="ECO:0000256" key="1">
    <source>
        <dbReference type="ARBA" id="ARBA00022603"/>
    </source>
</evidence>
<dbReference type="STRING" id="3885.V7BLV3"/>
<evidence type="ECO:0000256" key="6">
    <source>
        <dbReference type="PIRNR" id="PIRNR036946"/>
    </source>
</evidence>
<dbReference type="CDD" id="cd02440">
    <property type="entry name" value="AdoMet_MTases"/>
    <property type="match status" value="1"/>
</dbReference>
<dbReference type="EMBL" id="CM002293">
    <property type="protein sequence ID" value="ESW18015.1"/>
    <property type="molecule type" value="Genomic_DNA"/>
</dbReference>
<protein>
    <recommendedName>
        <fullName evidence="6">Protein arginine N-methyltransferase</fullName>
        <ecNumber evidence="6">2.1.1.-</ecNumber>
    </recommendedName>
</protein>
<evidence type="ECO:0000256" key="7">
    <source>
        <dbReference type="PROSITE-ProRule" id="PRU01015"/>
    </source>
</evidence>
<dbReference type="GO" id="GO:0032259">
    <property type="term" value="P:methylation"/>
    <property type="evidence" value="ECO:0007669"/>
    <property type="project" value="UniProtKB-KW"/>
</dbReference>
<evidence type="ECO:0000256" key="2">
    <source>
        <dbReference type="ARBA" id="ARBA00022679"/>
    </source>
</evidence>
<dbReference type="Gramene" id="ESW18015">
    <property type="protein sequence ID" value="ESW18015"/>
    <property type="gene ID" value="PHAVU_006G006200g"/>
</dbReference>
<dbReference type="FunFam" id="2.70.160.11:FF:000017">
    <property type="entry name" value="Protein arginine N-methyltransferase 1.6"/>
    <property type="match status" value="1"/>
</dbReference>
<dbReference type="SMR" id="V7BLV3"/>
<evidence type="ECO:0000256" key="3">
    <source>
        <dbReference type="ARBA" id="ARBA00022691"/>
    </source>
</evidence>
<dbReference type="InterPro" id="IPR025799">
    <property type="entry name" value="Arg_MeTrfase"/>
</dbReference>
<dbReference type="GO" id="GO:0042054">
    <property type="term" value="F:histone methyltransferase activity"/>
    <property type="evidence" value="ECO:0007669"/>
    <property type="project" value="TreeGrafter"/>
</dbReference>
<dbReference type="Pfam" id="PF22528">
    <property type="entry name" value="PRMT_C"/>
    <property type="match status" value="1"/>
</dbReference>
<dbReference type="InterPro" id="IPR055135">
    <property type="entry name" value="PRMT_dom"/>
</dbReference>
<keyword evidence="10" id="KW-1185">Reference proteome</keyword>
<dbReference type="InterPro" id="IPR029063">
    <property type="entry name" value="SAM-dependent_MTases_sf"/>
</dbReference>
<comment type="similarity">
    <text evidence="6">Belongs to the class I-like SAM-binding methyltransferase superfamily. Protein arginine N-methyltransferase family. PRMT7 subfamily.</text>
</comment>
<dbReference type="PROSITE" id="PS51678">
    <property type="entry name" value="SAM_MT_PRMT"/>
    <property type="match status" value="2"/>
</dbReference>
<gene>
    <name evidence="9" type="ORF">PHAVU_006G006200g</name>
</gene>
<dbReference type="AlphaFoldDB" id="V7BLV3"/>
<evidence type="ECO:0000313" key="9">
    <source>
        <dbReference type="EMBL" id="ESW18015.1"/>
    </source>
</evidence>
<dbReference type="InterPro" id="IPR014644">
    <property type="entry name" value="MeTrfase_PRMT7"/>
</dbReference>
<keyword evidence="4" id="KW-0677">Repeat</keyword>
<feature type="domain" description="Protein arginine N-methyltransferase" evidence="8">
    <location>
        <begin position="237"/>
        <end position="339"/>
    </location>
</feature>
<name>V7BLV3_PHAVU</name>
<accession>V7BLV3</accession>
<keyword evidence="3 7" id="KW-0949">S-adenosyl-L-methionine</keyword>
<dbReference type="FunFam" id="3.40.50.150:FF:000167">
    <property type="entry name" value="Protein arginine N-methyltransferase"/>
    <property type="match status" value="1"/>
</dbReference>
<proteinExistence type="inferred from homology"/>
<dbReference type="PANTHER" id="PTHR11006">
    <property type="entry name" value="PROTEIN ARGININE N-METHYLTRANSFERASE"/>
    <property type="match status" value="1"/>
</dbReference>
<sequence>MSTHRVFQLKLHPLTGDSEWVVIEDNEESFAQNFHKPFLATTSYLDMLNDSARNAAFRQAIQKTITKPCHVLDIGAGTGLLSMLAARAMGDEGRVTACESYLPMVKLMKKVLRLNGMEGRVKIINKRSDELQVGLDIPSRAHVLVSEILDSELLGEGLIPTLQHAHDNLLVENPLTVPYRATIHGQLVESTFLRKFHDFHNNEATVSDGIRLTPPGLGSVLSVKHQQYAMHVDPIQEEITLLSEPFKIFEFDFWKRPESYGETELCVKATNDGRVHVVISWWVLQLDQEGTIYYSTAPRWISSPTITSPVGWCDHWKQCVWFVPGSGISILKGEEIHLLATHTETSFSYNFDTRVPTSEILNHKCMTRDFQLVLPPERAAIYADKEWRLSMLKAVQSIGKDRLLCLVVDDSVVLPLLVAKLSEASVMSLFPGLRERGLQYLQAVAHANGLSHSCIEVLEKSVQQLNMHDIHQKKVDLLIAEPFYVGHDGMLPWQNLRFWRDRTTLNDILSEDALIIPSKGILRACAVSLPDLWRSRCCLSNIEGFDHSVVNATLGACGHLPELEEGPCLPFFVWQCGEFDVLSETFDVMEFDFSKQICECQGKSQVRFTKSGVCHGFVLWIDWVMDLQNSNVISTGPDRKYWKQGVKLLGTPKTVGPQSSRSVQPCSAVVEACFSPLKEELKIILDFL</sequence>